<evidence type="ECO:0000256" key="2">
    <source>
        <dbReference type="ARBA" id="ARBA00011738"/>
    </source>
</evidence>
<comment type="similarity">
    <text evidence="16">Belongs to the major facilitator superfamily. Sugar transporter (TC 2.A.1.1) family.</text>
</comment>
<protein>
    <recommendedName>
        <fullName evidence="15">Hexose transporter 1</fullName>
    </recommendedName>
</protein>
<comment type="catalytic activity">
    <reaction evidence="12">
        <text>D-mannose(out) = D-mannose(in)</text>
        <dbReference type="Rhea" id="RHEA:78391"/>
        <dbReference type="ChEBI" id="CHEBI:4208"/>
    </reaction>
    <physiologicalReaction direction="left-to-right" evidence="12">
        <dbReference type="Rhea" id="RHEA:78392"/>
    </physiologicalReaction>
</comment>
<evidence type="ECO:0000256" key="3">
    <source>
        <dbReference type="ARBA" id="ARBA00022448"/>
    </source>
</evidence>
<feature type="transmembrane region" description="Helical" evidence="18">
    <location>
        <begin position="399"/>
        <end position="421"/>
    </location>
</feature>
<accession>A0AAV2YYP1</accession>
<evidence type="ECO:0000256" key="12">
    <source>
        <dbReference type="ARBA" id="ARBA00044662"/>
    </source>
</evidence>
<comment type="catalytic activity">
    <reaction evidence="10">
        <text>D-glucose(out) = D-glucose(in)</text>
        <dbReference type="Rhea" id="RHEA:60376"/>
        <dbReference type="ChEBI" id="CHEBI:4167"/>
    </reaction>
    <physiologicalReaction direction="left-to-right" evidence="10">
        <dbReference type="Rhea" id="RHEA:60377"/>
    </physiologicalReaction>
</comment>
<evidence type="ECO:0000256" key="18">
    <source>
        <dbReference type="SAM" id="Phobius"/>
    </source>
</evidence>
<dbReference type="EMBL" id="DAKRPA010000103">
    <property type="protein sequence ID" value="DAZ98559.1"/>
    <property type="molecule type" value="Genomic_DNA"/>
</dbReference>
<feature type="transmembrane region" description="Helical" evidence="18">
    <location>
        <begin position="253"/>
        <end position="271"/>
    </location>
</feature>
<evidence type="ECO:0000256" key="4">
    <source>
        <dbReference type="ARBA" id="ARBA00022475"/>
    </source>
</evidence>
<dbReference type="InterPro" id="IPR005829">
    <property type="entry name" value="Sugar_transporter_CS"/>
</dbReference>
<keyword evidence="8 18" id="KW-0472">Membrane</keyword>
<gene>
    <name evidence="20" type="ORF">N0F65_005743</name>
</gene>
<feature type="transmembrane region" description="Helical" evidence="18">
    <location>
        <begin position="433"/>
        <end position="454"/>
    </location>
</feature>
<feature type="region of interest" description="Disordered" evidence="17">
    <location>
        <begin position="1"/>
        <end position="54"/>
    </location>
</feature>
<dbReference type="GO" id="GO:0015149">
    <property type="term" value="F:hexose transmembrane transporter activity"/>
    <property type="evidence" value="ECO:0007669"/>
    <property type="project" value="TreeGrafter"/>
</dbReference>
<evidence type="ECO:0000256" key="13">
    <source>
        <dbReference type="ARBA" id="ARBA00044668"/>
    </source>
</evidence>
<evidence type="ECO:0000256" key="8">
    <source>
        <dbReference type="ARBA" id="ARBA00023136"/>
    </source>
</evidence>
<evidence type="ECO:0000256" key="11">
    <source>
        <dbReference type="ARBA" id="ARBA00044656"/>
    </source>
</evidence>
<dbReference type="InterPro" id="IPR005828">
    <property type="entry name" value="MFS_sugar_transport-like"/>
</dbReference>
<evidence type="ECO:0000256" key="16">
    <source>
        <dbReference type="RuleBase" id="RU003346"/>
    </source>
</evidence>
<evidence type="ECO:0000256" key="5">
    <source>
        <dbReference type="ARBA" id="ARBA00022597"/>
    </source>
</evidence>
<feature type="transmembrane region" description="Helical" evidence="18">
    <location>
        <begin position="554"/>
        <end position="574"/>
    </location>
</feature>
<evidence type="ECO:0000256" key="17">
    <source>
        <dbReference type="SAM" id="MobiDB-lite"/>
    </source>
</evidence>
<name>A0AAV2YYP1_9STRA</name>
<feature type="transmembrane region" description="Helical" evidence="18">
    <location>
        <begin position="192"/>
        <end position="213"/>
    </location>
</feature>
<keyword evidence="6 18" id="KW-0812">Transmembrane</keyword>
<organism evidence="20 21">
    <name type="scientific">Lagenidium giganteum</name>
    <dbReference type="NCBI Taxonomy" id="4803"/>
    <lineage>
        <taxon>Eukaryota</taxon>
        <taxon>Sar</taxon>
        <taxon>Stramenopiles</taxon>
        <taxon>Oomycota</taxon>
        <taxon>Peronosporomycetes</taxon>
        <taxon>Pythiales</taxon>
        <taxon>Pythiaceae</taxon>
    </lineage>
</organism>
<dbReference type="InterPro" id="IPR003663">
    <property type="entry name" value="Sugar/inositol_transpt"/>
</dbReference>
<keyword evidence="21" id="KW-1185">Reference proteome</keyword>
<evidence type="ECO:0000256" key="7">
    <source>
        <dbReference type="ARBA" id="ARBA00022989"/>
    </source>
</evidence>
<evidence type="ECO:0000256" key="6">
    <source>
        <dbReference type="ARBA" id="ARBA00022692"/>
    </source>
</evidence>
<evidence type="ECO:0000259" key="19">
    <source>
        <dbReference type="PROSITE" id="PS50850"/>
    </source>
</evidence>
<feature type="transmembrane region" description="Helical" evidence="18">
    <location>
        <begin position="225"/>
        <end position="247"/>
    </location>
</feature>
<comment type="catalytic activity">
    <reaction evidence="14">
        <text>D-fructose(out) = D-fructose(in)</text>
        <dbReference type="Rhea" id="RHEA:60372"/>
        <dbReference type="ChEBI" id="CHEBI:37721"/>
    </reaction>
    <physiologicalReaction direction="left-to-right" evidence="14">
        <dbReference type="Rhea" id="RHEA:60373"/>
    </physiologicalReaction>
</comment>
<dbReference type="Pfam" id="PF00083">
    <property type="entry name" value="Sugar_tr"/>
    <property type="match status" value="1"/>
</dbReference>
<evidence type="ECO:0000313" key="21">
    <source>
        <dbReference type="Proteomes" id="UP001146120"/>
    </source>
</evidence>
<feature type="transmembrane region" description="Helical" evidence="18">
    <location>
        <begin position="463"/>
        <end position="483"/>
    </location>
</feature>
<evidence type="ECO:0000256" key="14">
    <source>
        <dbReference type="ARBA" id="ARBA00044710"/>
    </source>
</evidence>
<keyword evidence="5" id="KW-0762">Sugar transport</keyword>
<dbReference type="PANTHER" id="PTHR23503">
    <property type="entry name" value="SOLUTE CARRIER FAMILY 2"/>
    <property type="match status" value="1"/>
</dbReference>
<reference evidence="20" key="1">
    <citation type="submission" date="2022-11" db="EMBL/GenBank/DDBJ databases">
        <authorList>
            <person name="Morgan W.R."/>
            <person name="Tartar A."/>
        </authorList>
    </citation>
    <scope>NUCLEOTIDE SEQUENCE</scope>
    <source>
        <strain evidence="20">ARSEF 373</strain>
    </source>
</reference>
<proteinExistence type="inferred from homology"/>
<comment type="catalytic activity">
    <reaction evidence="9">
        <text>D-galactose(in) = D-galactose(out)</text>
        <dbReference type="Rhea" id="RHEA:34915"/>
        <dbReference type="ChEBI" id="CHEBI:4139"/>
    </reaction>
    <physiologicalReaction direction="right-to-left" evidence="9">
        <dbReference type="Rhea" id="RHEA:34917"/>
    </physiologicalReaction>
</comment>
<keyword evidence="3 16" id="KW-0813">Transport</keyword>
<evidence type="ECO:0000256" key="9">
    <source>
        <dbReference type="ARBA" id="ARBA00044637"/>
    </source>
</evidence>
<feature type="transmembrane region" description="Helical" evidence="18">
    <location>
        <begin position="489"/>
        <end position="516"/>
    </location>
</feature>
<dbReference type="SUPFAM" id="SSF103473">
    <property type="entry name" value="MFS general substrate transporter"/>
    <property type="match status" value="1"/>
</dbReference>
<feature type="transmembrane region" description="Helical" evidence="18">
    <location>
        <begin position="528"/>
        <end position="548"/>
    </location>
</feature>
<dbReference type="PRINTS" id="PR00171">
    <property type="entry name" value="SUGRTRNSPORT"/>
</dbReference>
<sequence length="596" mass="65221">RGELLKGFHLRRNRHHGHRQQRRSPRARPKPRAHSTTGAATDARQHTMQHSQSDVALGTKNGSWADIKHAEGLKKRSNTAQNLQFYVEEQKRLYQELPFMALPGMRRQSFQRERSFSNLKSRSSWGSFTNLMQKGEEQPLLGEADEFPEPGYTMPLLLSCCVALMSAFQFGYNTGVTGAINQSVVFPGHTDMQWAVMVSIFAIGGPIGSLTAGRLSSALGRKKALLVDSFLFILAGAIMAFAVNIYMLIVGRFLVGFASGTVSVVVPLYLGELAPPNLRGALGTGYQFGVVIGILAASLLAFGFSGPSDGISHPGWRFLFGFTVIPAVLQIALSSLLTESPRWLLTKNKPKEAADILRRLRGTNDVYEEIDSICSASDNESGEMGIWAVLSDRSIRFPLIVGVVLQLAQQFSGINAVMFYANLFFENVGLKNPLVGTVLVGVINVISTGVALVLMDTAGRRPLLIYSCVGMIVSSFVLTLGLLKLLPFASMVSVGGVLCFVWFFEIGLGPIPWLIVAEMFPAKPRPTAMSIATMVNWTCSFIVGLVFPDMQKALVSYSFVPFATCLVMALVFTLKYVPETKGKTISEIQMELQQRS</sequence>
<dbReference type="InterPro" id="IPR020846">
    <property type="entry name" value="MFS_dom"/>
</dbReference>
<feature type="transmembrane region" description="Helical" evidence="18">
    <location>
        <begin position="316"/>
        <end position="337"/>
    </location>
</feature>
<comment type="catalytic activity">
    <reaction evidence="13">
        <text>D-glucosamine(out) = D-glucosamine(in)</text>
        <dbReference type="Rhea" id="RHEA:78423"/>
        <dbReference type="ChEBI" id="CHEBI:58723"/>
    </reaction>
    <physiologicalReaction direction="left-to-right" evidence="13">
        <dbReference type="Rhea" id="RHEA:78424"/>
    </physiologicalReaction>
</comment>
<comment type="caution">
    <text evidence="20">The sequence shown here is derived from an EMBL/GenBank/DDBJ whole genome shotgun (WGS) entry which is preliminary data.</text>
</comment>
<reference evidence="20" key="2">
    <citation type="journal article" date="2023" name="Microbiol Resour">
        <title>Decontamination and Annotation of the Draft Genome Sequence of the Oomycete Lagenidium giganteum ARSEF 373.</title>
        <authorList>
            <person name="Morgan W.R."/>
            <person name="Tartar A."/>
        </authorList>
    </citation>
    <scope>NUCLEOTIDE SEQUENCE</scope>
    <source>
        <strain evidence="20">ARSEF 373</strain>
    </source>
</reference>
<feature type="compositionally biased region" description="Basic residues" evidence="17">
    <location>
        <begin position="8"/>
        <end position="33"/>
    </location>
</feature>
<dbReference type="InterPro" id="IPR045263">
    <property type="entry name" value="GLUT"/>
</dbReference>
<evidence type="ECO:0000256" key="10">
    <source>
        <dbReference type="ARBA" id="ARBA00044648"/>
    </source>
</evidence>
<keyword evidence="4" id="KW-1003">Cell membrane</keyword>
<comment type="catalytic activity">
    <reaction evidence="11">
        <text>D-xylose(out) = D-xylose(in)</text>
        <dbReference type="Rhea" id="RHEA:78427"/>
        <dbReference type="ChEBI" id="CHEBI:53455"/>
    </reaction>
    <physiologicalReaction direction="left-to-right" evidence="11">
        <dbReference type="Rhea" id="RHEA:78428"/>
    </physiologicalReaction>
</comment>
<evidence type="ECO:0000313" key="20">
    <source>
        <dbReference type="EMBL" id="DAZ98559.1"/>
    </source>
</evidence>
<dbReference type="GO" id="GO:0005886">
    <property type="term" value="C:plasma membrane"/>
    <property type="evidence" value="ECO:0007669"/>
    <property type="project" value="UniProtKB-SubCell"/>
</dbReference>
<feature type="domain" description="Major facilitator superfamily (MFS) profile" evidence="19">
    <location>
        <begin position="159"/>
        <end position="581"/>
    </location>
</feature>
<dbReference type="FunFam" id="1.20.1250.20:FF:000218">
    <property type="entry name" value="facilitated trehalose transporter Tret1"/>
    <property type="match status" value="1"/>
</dbReference>
<dbReference type="PANTHER" id="PTHR23503:SF8">
    <property type="entry name" value="FACILITATED GLUCOSE TRANSPORTER PROTEIN 1"/>
    <property type="match status" value="1"/>
</dbReference>
<dbReference type="Proteomes" id="UP001146120">
    <property type="component" value="Unassembled WGS sequence"/>
</dbReference>
<feature type="transmembrane region" description="Helical" evidence="18">
    <location>
        <begin position="283"/>
        <end position="304"/>
    </location>
</feature>
<keyword evidence="7 18" id="KW-1133">Transmembrane helix</keyword>
<feature type="non-terminal residue" evidence="20">
    <location>
        <position position="1"/>
    </location>
</feature>
<dbReference type="Gene3D" id="1.20.1250.20">
    <property type="entry name" value="MFS general substrate transporter like domains"/>
    <property type="match status" value="1"/>
</dbReference>
<evidence type="ECO:0000256" key="1">
    <source>
        <dbReference type="ARBA" id="ARBA00004651"/>
    </source>
</evidence>
<dbReference type="InterPro" id="IPR036259">
    <property type="entry name" value="MFS_trans_sf"/>
</dbReference>
<comment type="subcellular location">
    <subcellularLocation>
        <location evidence="1">Cell membrane</location>
        <topology evidence="1">Multi-pass membrane protein</topology>
    </subcellularLocation>
</comment>
<comment type="subunit">
    <text evidence="2">Homodimer.</text>
</comment>
<dbReference type="PROSITE" id="PS50850">
    <property type="entry name" value="MFS"/>
    <property type="match status" value="1"/>
</dbReference>
<dbReference type="AlphaFoldDB" id="A0AAV2YYP1"/>
<dbReference type="PROSITE" id="PS00217">
    <property type="entry name" value="SUGAR_TRANSPORT_2"/>
    <property type="match status" value="1"/>
</dbReference>
<evidence type="ECO:0000256" key="15">
    <source>
        <dbReference type="ARBA" id="ARBA00044780"/>
    </source>
</evidence>
<dbReference type="NCBIfam" id="TIGR00879">
    <property type="entry name" value="SP"/>
    <property type="match status" value="1"/>
</dbReference>